<keyword evidence="2" id="KW-1133">Transmembrane helix</keyword>
<feature type="transmembrane region" description="Helical" evidence="2">
    <location>
        <begin position="106"/>
        <end position="130"/>
    </location>
</feature>
<evidence type="ECO:0000313" key="4">
    <source>
        <dbReference type="Proteomes" id="UP001292079"/>
    </source>
</evidence>
<keyword evidence="2" id="KW-0472">Membrane</keyword>
<reference evidence="3" key="1">
    <citation type="submission" date="2022-04" db="EMBL/GenBank/DDBJ databases">
        <authorList>
            <person name="Xu L."/>
            <person name="Lv Z."/>
        </authorList>
    </citation>
    <scope>NUCLEOTIDE SEQUENCE</scope>
    <source>
        <strain evidence="3">LV_2022a</strain>
    </source>
</reference>
<dbReference type="NCBIfam" id="TIGR01571">
    <property type="entry name" value="A_thal_Cys_rich"/>
    <property type="match status" value="1"/>
</dbReference>
<protein>
    <submittedName>
        <fullName evidence="3">Uncharacterized protein</fullName>
    </submittedName>
</protein>
<reference evidence="3" key="2">
    <citation type="journal article" date="2023" name="Infect Dis Poverty">
        <title>Chromosome-scale genome of the human blood fluke Schistosoma mekongi and its implications for public health.</title>
        <authorList>
            <person name="Zhou M."/>
            <person name="Xu L."/>
            <person name="Xu D."/>
            <person name="Chen W."/>
            <person name="Khan J."/>
            <person name="Hu Y."/>
            <person name="Huang H."/>
            <person name="Wei H."/>
            <person name="Zhang Y."/>
            <person name="Chusongsang P."/>
            <person name="Tanasarnprasert K."/>
            <person name="Hu X."/>
            <person name="Limpanont Y."/>
            <person name="Lv Z."/>
        </authorList>
    </citation>
    <scope>NUCLEOTIDE SEQUENCE</scope>
    <source>
        <strain evidence="3">LV_2022a</strain>
    </source>
</reference>
<keyword evidence="4" id="KW-1185">Reference proteome</keyword>
<accession>A0AAE2D689</accession>
<evidence type="ECO:0000256" key="1">
    <source>
        <dbReference type="ARBA" id="ARBA00009024"/>
    </source>
</evidence>
<evidence type="ECO:0000313" key="3">
    <source>
        <dbReference type="EMBL" id="KAK4472916.1"/>
    </source>
</evidence>
<keyword evidence="2" id="KW-0812">Transmembrane</keyword>
<dbReference type="PANTHER" id="PTHR15907">
    <property type="entry name" value="DUF614 FAMILY PROTEIN-RELATED"/>
    <property type="match status" value="1"/>
</dbReference>
<sequence length="327" mass="36985">LNQYIILIGNKLILFVNNHYCIIELLFFIVIVISSINRYLITIIMQLPTQSGETNLIVTVQPSSIQSEPKKKQWDVGLCDCRSTKLAFLSCLCPWCVFGSITQEIGYPWCICCLSYLIAIFLSPVIWIHVFLGCCCRRRLRRHYRIKGHIIFDFFASLLCCPCILYQSAAQIAVERYRKLQPGVRNPYTSGFFRKVGHMIISCYSIPKYIRDAHCNSKPLLASNYLTMNNAQALNPQTGLIQTVSEPNECHSGQIYAGMQSAHQQHQPNSQISNFQVMPGGITSMMQPTNVSVHQIQNSSQLNQAQNTHQYSFAQPGAGECNPVTHI</sequence>
<evidence type="ECO:0000256" key="2">
    <source>
        <dbReference type="SAM" id="Phobius"/>
    </source>
</evidence>
<dbReference type="Proteomes" id="UP001292079">
    <property type="component" value="Unassembled WGS sequence"/>
</dbReference>
<dbReference type="Pfam" id="PF04749">
    <property type="entry name" value="PLAC8"/>
    <property type="match status" value="1"/>
</dbReference>
<organism evidence="3 4">
    <name type="scientific">Schistosoma mekongi</name>
    <name type="common">Parasitic worm</name>
    <dbReference type="NCBI Taxonomy" id="38744"/>
    <lineage>
        <taxon>Eukaryota</taxon>
        <taxon>Metazoa</taxon>
        <taxon>Spiralia</taxon>
        <taxon>Lophotrochozoa</taxon>
        <taxon>Platyhelminthes</taxon>
        <taxon>Trematoda</taxon>
        <taxon>Digenea</taxon>
        <taxon>Strigeidida</taxon>
        <taxon>Schistosomatoidea</taxon>
        <taxon>Schistosomatidae</taxon>
        <taxon>Schistosoma</taxon>
    </lineage>
</organism>
<feature type="transmembrane region" description="Helical" evidence="2">
    <location>
        <begin position="150"/>
        <end position="169"/>
    </location>
</feature>
<gene>
    <name evidence="3" type="ORF">MN116_004122</name>
</gene>
<feature type="non-terminal residue" evidence="3">
    <location>
        <position position="327"/>
    </location>
</feature>
<dbReference type="EMBL" id="JALJAT010000002">
    <property type="protein sequence ID" value="KAK4472916.1"/>
    <property type="molecule type" value="Genomic_DNA"/>
</dbReference>
<name>A0AAE2D689_SCHME</name>
<proteinExistence type="inferred from homology"/>
<dbReference type="AlphaFoldDB" id="A0AAE2D689"/>
<feature type="transmembrane region" description="Helical" evidence="2">
    <location>
        <begin position="12"/>
        <end position="36"/>
    </location>
</feature>
<comment type="similarity">
    <text evidence="1">Belongs to the cornifelin family.</text>
</comment>
<dbReference type="InterPro" id="IPR006461">
    <property type="entry name" value="PLAC_motif_containing"/>
</dbReference>
<comment type="caution">
    <text evidence="3">The sequence shown here is derived from an EMBL/GenBank/DDBJ whole genome shotgun (WGS) entry which is preliminary data.</text>
</comment>